<dbReference type="GO" id="GO:0051209">
    <property type="term" value="P:release of sequestered calcium ion into cytosol"/>
    <property type="evidence" value="ECO:0007669"/>
    <property type="project" value="TreeGrafter"/>
</dbReference>
<evidence type="ECO:0000259" key="8">
    <source>
        <dbReference type="PROSITE" id="PS50004"/>
    </source>
</evidence>
<feature type="compositionally biased region" description="Low complexity" evidence="7">
    <location>
        <begin position="603"/>
        <end position="616"/>
    </location>
</feature>
<dbReference type="InterPro" id="IPR000008">
    <property type="entry name" value="C2_dom"/>
</dbReference>
<reference evidence="10 11" key="1">
    <citation type="submission" date="2019-07" db="EMBL/GenBank/DDBJ databases">
        <authorList>
            <person name="Friedrich A."/>
            <person name="Schacherer J."/>
        </authorList>
    </citation>
    <scope>NUCLEOTIDE SEQUENCE [LARGE SCALE GENOMIC DNA]</scope>
</reference>
<keyword evidence="5" id="KW-0807">Transducer</keyword>
<evidence type="ECO:0000256" key="3">
    <source>
        <dbReference type="ARBA" id="ARBA00022963"/>
    </source>
</evidence>
<proteinExistence type="predicted"/>
<dbReference type="Gene3D" id="2.30.29.30">
    <property type="entry name" value="Pleckstrin-homology domain (PH domain)/Phosphotyrosine-binding domain (PTB)"/>
    <property type="match status" value="1"/>
</dbReference>
<dbReference type="SUPFAM" id="SSF50729">
    <property type="entry name" value="PH domain-like"/>
    <property type="match status" value="1"/>
</dbReference>
<organism evidence="10 11">
    <name type="scientific">Dekkera bruxellensis</name>
    <name type="common">Brettanomyces custersii</name>
    <dbReference type="NCBI Taxonomy" id="5007"/>
    <lineage>
        <taxon>Eukaryota</taxon>
        <taxon>Fungi</taxon>
        <taxon>Dikarya</taxon>
        <taxon>Ascomycota</taxon>
        <taxon>Saccharomycotina</taxon>
        <taxon>Pichiomycetes</taxon>
        <taxon>Pichiales</taxon>
        <taxon>Pichiaceae</taxon>
        <taxon>Brettanomyces</taxon>
    </lineage>
</organism>
<dbReference type="CDD" id="cd08598">
    <property type="entry name" value="PI-PLC1c_yeast"/>
    <property type="match status" value="1"/>
</dbReference>
<evidence type="ECO:0000256" key="4">
    <source>
        <dbReference type="ARBA" id="ARBA00023098"/>
    </source>
</evidence>
<dbReference type="PROSITE" id="PS50007">
    <property type="entry name" value="PIPLC_X_DOMAIN"/>
    <property type="match status" value="1"/>
</dbReference>
<dbReference type="SMART" id="SM00239">
    <property type="entry name" value="C2"/>
    <property type="match status" value="1"/>
</dbReference>
<dbReference type="Pfam" id="PF00168">
    <property type="entry name" value="C2"/>
    <property type="match status" value="2"/>
</dbReference>
<dbReference type="InterPro" id="IPR001192">
    <property type="entry name" value="PI-PLC_fam"/>
</dbReference>
<dbReference type="PROSITE" id="PS50004">
    <property type="entry name" value="C2"/>
    <property type="match status" value="1"/>
</dbReference>
<dbReference type="SUPFAM" id="SSF51695">
    <property type="entry name" value="PLC-like phosphodiesterases"/>
    <property type="match status" value="1"/>
</dbReference>
<dbReference type="PANTHER" id="PTHR10336">
    <property type="entry name" value="PHOSPHOINOSITIDE-SPECIFIC PHOSPHOLIPASE C FAMILY PROTEIN"/>
    <property type="match status" value="1"/>
</dbReference>
<sequence length="954" mass="109999">MQRMANSLSPGVGVICEVDNREHQIDTNGINKFSLGLHDSLHEYKSEQIDAHAMSFSEVEKSKLNVESDNGKNLLRSESIEDYIPDKGRRGKQRKPRIAPSVQTTKNVLVCTSSCPSCLLKPITRSYQQNNRPLVRNEIPKRFLHPGIEMLRITHRKKVKRMLRLDIDTNRLYWNTKSTSFLEIEKIKYIRLGDNARNYREEFGVAPKFKDLWITIIYHNYSKSNNIKALHVIALNKTDYNTFLYTLNNMVYFMRQLQSGLCSSVNSDSFIQYHWNNTVANDGKLTFKSALKLALKLHIYISKESLSRQFRYEDKEAKGFLNFLQYKSFIRKLGHRSEFKAIFERYCDGNVKDLMNKKDFKKFLCEEQKERICDECALDHIFNEFSSNGQTLNFDEFTSFLMSLYTNGIRNLVEDYTKPLNEYFISSSHNTYLLGRQFNGISSIEGYIRALQRGCRCIEIDVWDGDNGPIVTHGMTFTGSIDFKSVVETVRKYAFITSPFPVIISLEVRCSEENQMKCVNILKEVLGSTLLHGRLDNNQTTLPSPLELKHRILLKVKKSRMSSIPTSYIDNSMYGSQSTTTSSFSEDSTFTYPLVSSSTNPTSGQLSSGSLSSSSSNTTQVIMTKIMPRAKRSVPIITELSSMAFYTVGLKFRNFSLPESKTFNHCFSFSDRTVSKMLKEITKFNAIMKHNRNYLMRIYPSVYRFKSDNFNPLAFWSLGCQIAATNWQVYDAGQQINEALFNVGTCSGYILKPKSLRMHKDKFRKTKDFQNVMRFDKLNFIELNIISAQQLPKSKDMKMKTFDPYIEVELYSGKVLDAEYEMGSTNMIKMGESLIKINPDSMANHGSEFDSQKLINLGSPSLVFRTSSVLQNGFNPIWNEKLKCKFCANKEDMVFLRFLVKCNTPDKSDVLLGIYCCRLSYLKQGYRHLPIYDLQGEEYIYSSLFFHVNYGECE</sequence>
<feature type="region of interest" description="Disordered" evidence="7">
    <location>
        <begin position="595"/>
        <end position="616"/>
    </location>
</feature>
<evidence type="ECO:0000256" key="6">
    <source>
        <dbReference type="RuleBase" id="RU361133"/>
    </source>
</evidence>
<dbReference type="SUPFAM" id="SSF49562">
    <property type="entry name" value="C2 domain (Calcium/lipid-binding domain, CaLB)"/>
    <property type="match status" value="1"/>
</dbReference>
<dbReference type="CDD" id="cd00275">
    <property type="entry name" value="C2_PLC_like"/>
    <property type="match status" value="1"/>
</dbReference>
<evidence type="ECO:0000256" key="1">
    <source>
        <dbReference type="ARBA" id="ARBA00012368"/>
    </source>
</evidence>
<dbReference type="CDD" id="cd13360">
    <property type="entry name" value="PH_PLC_fungal"/>
    <property type="match status" value="1"/>
</dbReference>
<dbReference type="InterPro" id="IPR035892">
    <property type="entry name" value="C2_domain_sf"/>
</dbReference>
<evidence type="ECO:0000259" key="9">
    <source>
        <dbReference type="PROSITE" id="PS50008"/>
    </source>
</evidence>
<dbReference type="Pfam" id="PF00387">
    <property type="entry name" value="PI-PLC-Y"/>
    <property type="match status" value="1"/>
</dbReference>
<evidence type="ECO:0000256" key="2">
    <source>
        <dbReference type="ARBA" id="ARBA00022801"/>
    </source>
</evidence>
<feature type="domain" description="PI-PLC Y-box" evidence="9">
    <location>
        <begin position="640"/>
        <end position="757"/>
    </location>
</feature>
<dbReference type="GO" id="GO:0016042">
    <property type="term" value="P:lipid catabolic process"/>
    <property type="evidence" value="ECO:0007669"/>
    <property type="project" value="UniProtKB-KW"/>
</dbReference>
<dbReference type="Gene3D" id="2.60.40.150">
    <property type="entry name" value="C2 domain"/>
    <property type="match status" value="1"/>
</dbReference>
<dbReference type="InterPro" id="IPR017946">
    <property type="entry name" value="PLC-like_Pdiesterase_TIM-brl"/>
</dbReference>
<dbReference type="InterPro" id="IPR037755">
    <property type="entry name" value="Plc1_PH"/>
</dbReference>
<dbReference type="PANTHER" id="PTHR10336:SF36">
    <property type="entry name" value="1-PHOSPHATIDYLINOSITOL 4,5-BISPHOSPHATE PHOSPHODIESTERASE BETA-4"/>
    <property type="match status" value="1"/>
</dbReference>
<dbReference type="EC" id="3.1.4.11" evidence="1 6"/>
<evidence type="ECO:0000256" key="5">
    <source>
        <dbReference type="ARBA" id="ARBA00023224"/>
    </source>
</evidence>
<keyword evidence="11" id="KW-1185">Reference proteome</keyword>
<evidence type="ECO:0000313" key="10">
    <source>
        <dbReference type="EMBL" id="VUG19369.1"/>
    </source>
</evidence>
<dbReference type="InterPro" id="IPR011992">
    <property type="entry name" value="EF-hand-dom_pair"/>
</dbReference>
<name>A0A7D9H4A2_DEKBR</name>
<protein>
    <recommendedName>
        <fullName evidence="1 6">Phosphoinositide phospholipase C</fullName>
        <ecNumber evidence="1 6">3.1.4.11</ecNumber>
    </recommendedName>
</protein>
<dbReference type="AlphaFoldDB" id="A0A7D9H4A2"/>
<dbReference type="Pfam" id="PF00388">
    <property type="entry name" value="PI-PLC-X"/>
    <property type="match status" value="1"/>
</dbReference>
<gene>
    <name evidence="10" type="ORF">DEBR0S5_01068G</name>
</gene>
<dbReference type="Proteomes" id="UP000478008">
    <property type="component" value="Unassembled WGS sequence"/>
</dbReference>
<feature type="domain" description="C2" evidence="8">
    <location>
        <begin position="761"/>
        <end position="933"/>
    </location>
</feature>
<keyword evidence="4 6" id="KW-0443">Lipid metabolism</keyword>
<dbReference type="EMBL" id="CABFWN010000005">
    <property type="protein sequence ID" value="VUG19369.1"/>
    <property type="molecule type" value="Genomic_DNA"/>
</dbReference>
<keyword evidence="2 6" id="KW-0378">Hydrolase</keyword>
<evidence type="ECO:0000313" key="11">
    <source>
        <dbReference type="Proteomes" id="UP000478008"/>
    </source>
</evidence>
<evidence type="ECO:0000256" key="7">
    <source>
        <dbReference type="SAM" id="MobiDB-lite"/>
    </source>
</evidence>
<dbReference type="SUPFAM" id="SSF47473">
    <property type="entry name" value="EF-hand"/>
    <property type="match status" value="1"/>
</dbReference>
<dbReference type="SMART" id="SM00148">
    <property type="entry name" value="PLCXc"/>
    <property type="match status" value="1"/>
</dbReference>
<dbReference type="Gene3D" id="3.20.20.190">
    <property type="entry name" value="Phosphatidylinositol (PI) phosphodiesterase"/>
    <property type="match status" value="1"/>
</dbReference>
<dbReference type="InterPro" id="IPR001711">
    <property type="entry name" value="PLipase_C_Pinositol-sp_Y"/>
</dbReference>
<dbReference type="Gene3D" id="1.10.238.10">
    <property type="entry name" value="EF-hand"/>
    <property type="match status" value="1"/>
</dbReference>
<dbReference type="GO" id="GO:0048015">
    <property type="term" value="P:phosphatidylinositol-mediated signaling"/>
    <property type="evidence" value="ECO:0007669"/>
    <property type="project" value="TreeGrafter"/>
</dbReference>
<dbReference type="PRINTS" id="PR00390">
    <property type="entry name" value="PHPHLIPASEC"/>
</dbReference>
<comment type="catalytic activity">
    <reaction evidence="6">
        <text>a 1,2-diacyl-sn-glycero-3-phospho-(1D-myo-inositol-4,5-bisphosphate) + H2O = 1D-myo-inositol 1,4,5-trisphosphate + a 1,2-diacyl-sn-glycerol + H(+)</text>
        <dbReference type="Rhea" id="RHEA:33179"/>
        <dbReference type="ChEBI" id="CHEBI:15377"/>
        <dbReference type="ChEBI" id="CHEBI:15378"/>
        <dbReference type="ChEBI" id="CHEBI:17815"/>
        <dbReference type="ChEBI" id="CHEBI:58456"/>
        <dbReference type="ChEBI" id="CHEBI:203600"/>
        <dbReference type="EC" id="3.1.4.11"/>
    </reaction>
</comment>
<accession>A0A7D9H4A2</accession>
<dbReference type="GO" id="GO:0004435">
    <property type="term" value="F:phosphatidylinositol-4,5-bisphosphate phospholipase C activity"/>
    <property type="evidence" value="ECO:0007669"/>
    <property type="project" value="UniProtKB-EC"/>
</dbReference>
<dbReference type="InterPro" id="IPR011993">
    <property type="entry name" value="PH-like_dom_sf"/>
</dbReference>
<dbReference type="PROSITE" id="PS50008">
    <property type="entry name" value="PIPLC_Y_DOMAIN"/>
    <property type="match status" value="1"/>
</dbReference>
<dbReference type="InterPro" id="IPR000909">
    <property type="entry name" value="PLipase_C_PInositol-sp_X_dom"/>
</dbReference>
<keyword evidence="3 6" id="KW-0442">Lipid degradation</keyword>
<dbReference type="SMART" id="SM00149">
    <property type="entry name" value="PLCYc"/>
    <property type="match status" value="1"/>
</dbReference>